<feature type="region of interest" description="Disordered" evidence="1">
    <location>
        <begin position="138"/>
        <end position="178"/>
    </location>
</feature>
<evidence type="ECO:0000259" key="3">
    <source>
        <dbReference type="PROSITE" id="PS51173"/>
    </source>
</evidence>
<evidence type="ECO:0000313" key="4">
    <source>
        <dbReference type="EMBL" id="MFC4108590.1"/>
    </source>
</evidence>
<dbReference type="RefSeq" id="WP_377549066.1">
    <property type="nucleotide sequence ID" value="NZ_JBHSBN010000016.1"/>
</dbReference>
<dbReference type="Gene3D" id="2.60.120.200">
    <property type="match status" value="1"/>
</dbReference>
<dbReference type="PANTHER" id="PTHR39447">
    <property type="entry name" value="ALPHA-L-ARABINOFURANOSIDASE B"/>
    <property type="match status" value="1"/>
</dbReference>
<dbReference type="InterPro" id="IPR013320">
    <property type="entry name" value="ConA-like_dom_sf"/>
</dbReference>
<dbReference type="SMART" id="SM00637">
    <property type="entry name" value="CBD_II"/>
    <property type="match status" value="1"/>
</dbReference>
<accession>A0ABV8KRR9</accession>
<evidence type="ECO:0000313" key="5">
    <source>
        <dbReference type="Proteomes" id="UP001595868"/>
    </source>
</evidence>
<dbReference type="SUPFAM" id="SSF49899">
    <property type="entry name" value="Concanavalin A-like lectins/glucanases"/>
    <property type="match status" value="1"/>
</dbReference>
<dbReference type="Proteomes" id="UP001595868">
    <property type="component" value="Unassembled WGS sequence"/>
</dbReference>
<gene>
    <name evidence="4" type="ORF">ACFOX0_21985</name>
</gene>
<sequence>MRANRRRLLLAAGTAVAVGAYGLVAAGSAHAATGCQVAYTVSSQWPGGFGANVTITNLGDPVTSWRLTWNFAAGQTVGQYWNATITQTGGAVTATNVSYNGGIATGGNTSFGFNGSWNGSNPVPSGFALNGVTCTGGVTPTTPVPTTPAPTTPGPTTPPPTTPAPTTPAPTTPPPAGGLPCDLYAAGGTPCATAHSTTRAMFASYNGPLYQVQRASDKAYRDVGLLSAGGYANAAIQDSFCANTSCTITKIYDQTSYHNDMPVSWGGLWKGSGPNGSDSPANAKALPLTAGGHPVYGIKIDPGMGYRVDNAKGVPTGSQPEGVYMVTSSNYTSGDCCFDYGSGVNNHTDAGNGTMAAIYWGTACWFGTWGNNPCVGTGPWVEADLENGMFHTGSGSNKDPNNQGVHLPFVSAWLKENGTSNFTLKYGNANSGGLTTPYSGPLPPGGYSPMRIGNSILLGTGGDNSPYGKGYFFEGAVTIGYPTDATENAVQANITSVGYRF</sequence>
<dbReference type="InterPro" id="IPR038964">
    <property type="entry name" value="ABFB"/>
</dbReference>
<evidence type="ECO:0000256" key="1">
    <source>
        <dbReference type="SAM" id="MobiDB-lite"/>
    </source>
</evidence>
<dbReference type="InterPro" id="IPR008965">
    <property type="entry name" value="CBM2/CBM3_carb-bd_dom_sf"/>
</dbReference>
<keyword evidence="5" id="KW-1185">Reference proteome</keyword>
<dbReference type="EMBL" id="JBHSBN010000016">
    <property type="protein sequence ID" value="MFC4108590.1"/>
    <property type="molecule type" value="Genomic_DNA"/>
</dbReference>
<dbReference type="PROSITE" id="PS51318">
    <property type="entry name" value="TAT"/>
    <property type="match status" value="1"/>
</dbReference>
<dbReference type="InterPro" id="IPR012291">
    <property type="entry name" value="CBM2_carb-bd_dom_sf"/>
</dbReference>
<organism evidence="4 5">
    <name type="scientific">Micromonospora zhanjiangensis</name>
    <dbReference type="NCBI Taxonomy" id="1522057"/>
    <lineage>
        <taxon>Bacteria</taxon>
        <taxon>Bacillati</taxon>
        <taxon>Actinomycetota</taxon>
        <taxon>Actinomycetes</taxon>
        <taxon>Micromonosporales</taxon>
        <taxon>Micromonosporaceae</taxon>
        <taxon>Micromonospora</taxon>
    </lineage>
</organism>
<keyword evidence="2" id="KW-0732">Signal</keyword>
<protein>
    <submittedName>
        <fullName evidence="4">Arabinofuranosidase catalytic domain-containing protein</fullName>
    </submittedName>
</protein>
<dbReference type="PROSITE" id="PS51257">
    <property type="entry name" value="PROKAR_LIPOPROTEIN"/>
    <property type="match status" value="1"/>
</dbReference>
<dbReference type="InterPro" id="IPR015289">
    <property type="entry name" value="A-L-arabinofuranosidase_B_cat"/>
</dbReference>
<proteinExistence type="predicted"/>
<feature type="chain" id="PRO_5045219863" evidence="2">
    <location>
        <begin position="32"/>
        <end position="501"/>
    </location>
</feature>
<name>A0ABV8KRR9_9ACTN</name>
<reference evidence="5" key="1">
    <citation type="journal article" date="2019" name="Int. J. Syst. Evol. Microbiol.">
        <title>The Global Catalogue of Microorganisms (GCM) 10K type strain sequencing project: providing services to taxonomists for standard genome sequencing and annotation.</title>
        <authorList>
            <consortium name="The Broad Institute Genomics Platform"/>
            <consortium name="The Broad Institute Genome Sequencing Center for Infectious Disease"/>
            <person name="Wu L."/>
            <person name="Ma J."/>
        </authorList>
    </citation>
    <scope>NUCLEOTIDE SEQUENCE [LARGE SCALE GENOMIC DNA]</scope>
    <source>
        <strain evidence="5">2902at01</strain>
    </source>
</reference>
<feature type="compositionally biased region" description="Pro residues" evidence="1">
    <location>
        <begin position="142"/>
        <end position="177"/>
    </location>
</feature>
<evidence type="ECO:0000256" key="2">
    <source>
        <dbReference type="SAM" id="SignalP"/>
    </source>
</evidence>
<dbReference type="PANTHER" id="PTHR39447:SF2">
    <property type="entry name" value="ALPHA-L-ARABINOFURANOSIDASE B"/>
    <property type="match status" value="1"/>
</dbReference>
<dbReference type="InterPro" id="IPR001919">
    <property type="entry name" value="CBD2"/>
</dbReference>
<feature type="domain" description="CBM2" evidence="3">
    <location>
        <begin position="28"/>
        <end position="137"/>
    </location>
</feature>
<dbReference type="Gene3D" id="2.60.40.290">
    <property type="match status" value="1"/>
</dbReference>
<comment type="caution">
    <text evidence="4">The sequence shown here is derived from an EMBL/GenBank/DDBJ whole genome shotgun (WGS) entry which is preliminary data.</text>
</comment>
<dbReference type="Pfam" id="PF09206">
    <property type="entry name" value="ArabFuran-catal"/>
    <property type="match status" value="1"/>
</dbReference>
<dbReference type="SUPFAM" id="SSF49384">
    <property type="entry name" value="Carbohydrate-binding domain"/>
    <property type="match status" value="1"/>
</dbReference>
<dbReference type="InterPro" id="IPR006311">
    <property type="entry name" value="TAT_signal"/>
</dbReference>
<dbReference type="Pfam" id="PF00553">
    <property type="entry name" value="CBM_2"/>
    <property type="match status" value="1"/>
</dbReference>
<feature type="signal peptide" evidence="2">
    <location>
        <begin position="1"/>
        <end position="31"/>
    </location>
</feature>
<dbReference type="PROSITE" id="PS51173">
    <property type="entry name" value="CBM2"/>
    <property type="match status" value="1"/>
</dbReference>